<keyword evidence="2 6" id="KW-0489">Methyltransferase</keyword>
<evidence type="ECO:0000256" key="6">
    <source>
        <dbReference type="PROSITE-ProRule" id="PRU01016"/>
    </source>
</evidence>
<proteinExistence type="inferred from homology"/>
<keyword evidence="8" id="KW-1185">Reference proteome</keyword>
<name>A0ABN3UMZ0_9ACTN</name>
<dbReference type="GO" id="GO:0008168">
    <property type="term" value="F:methyltransferase activity"/>
    <property type="evidence" value="ECO:0007669"/>
    <property type="project" value="UniProtKB-KW"/>
</dbReference>
<dbReference type="InterPro" id="IPR050390">
    <property type="entry name" value="C5-Methyltransferase"/>
</dbReference>
<dbReference type="SUPFAM" id="SSF53335">
    <property type="entry name" value="S-adenosyl-L-methionine-dependent methyltransferases"/>
    <property type="match status" value="1"/>
</dbReference>
<organism evidence="7 8">
    <name type="scientific">Actinocorallia aurantiaca</name>
    <dbReference type="NCBI Taxonomy" id="46204"/>
    <lineage>
        <taxon>Bacteria</taxon>
        <taxon>Bacillati</taxon>
        <taxon>Actinomycetota</taxon>
        <taxon>Actinomycetes</taxon>
        <taxon>Streptosporangiales</taxon>
        <taxon>Thermomonosporaceae</taxon>
        <taxon>Actinocorallia</taxon>
    </lineage>
</organism>
<evidence type="ECO:0000313" key="8">
    <source>
        <dbReference type="Proteomes" id="UP001501842"/>
    </source>
</evidence>
<comment type="caution">
    <text evidence="7">The sequence shown here is derived from an EMBL/GenBank/DDBJ whole genome shotgun (WGS) entry which is preliminary data.</text>
</comment>
<protein>
    <recommendedName>
        <fullName evidence="1">DNA (cytosine-5-)-methyltransferase</fullName>
        <ecNumber evidence="1">2.1.1.37</ecNumber>
    </recommendedName>
</protein>
<accession>A0ABN3UMZ0</accession>
<dbReference type="GO" id="GO:0032259">
    <property type="term" value="P:methylation"/>
    <property type="evidence" value="ECO:0007669"/>
    <property type="project" value="UniProtKB-KW"/>
</dbReference>
<sequence>MTFVDLFCGAGGSSLGLTSAGLELKLAANHWERAIATHAANFPHAEHLCEDINAYDMRDLPPARVLWASPICQESSPAGGRRKKRGSLRPGQLALMDDGEREEYLASLNKGWERTRATAYDVLRAVEIWAYDAVLIENVVEFATDWPLFWWWIEGMNRIGYSHRIVCVNSAHIGGADNPHAPQWRDRLYIVFLRADAPMPDLEPRPPAHCFTCGQDVAARQTWKRHTPGGKLGIGKYRDQYTYTCPNTSVRHESFVVEPYVLPAAAVIDWTDLGQRIGERARPLAAQTMRRIRAGLAMVQDRPVVVQVNHAGHDGRTYPAAGNALAARTVRGGDGFVSPPLLVPAGGTWNTTARPAAHPLATVTAGGNHHFLVTPDQRPEEVDRHALVIPYRAGNLPTTTASPLHTVATRDSMSLVRPEVAVEDCRFRMLKAREHLRAQRFPDTYTVTGNQAEQTMQAGNAVSANVARWLGSKLLEVL</sequence>
<dbReference type="PANTHER" id="PTHR10629:SF52">
    <property type="entry name" value="DNA (CYTOSINE-5)-METHYLTRANSFERASE 1"/>
    <property type="match status" value="1"/>
</dbReference>
<dbReference type="Gene3D" id="3.40.50.150">
    <property type="entry name" value="Vaccinia Virus protein VP39"/>
    <property type="match status" value="1"/>
</dbReference>
<dbReference type="EC" id="2.1.1.37" evidence="1"/>
<feature type="active site" evidence="6">
    <location>
        <position position="72"/>
    </location>
</feature>
<dbReference type="InterPro" id="IPR029063">
    <property type="entry name" value="SAM-dependent_MTases_sf"/>
</dbReference>
<dbReference type="PROSITE" id="PS51679">
    <property type="entry name" value="SAM_MT_C5"/>
    <property type="match status" value="1"/>
</dbReference>
<evidence type="ECO:0000256" key="3">
    <source>
        <dbReference type="ARBA" id="ARBA00022679"/>
    </source>
</evidence>
<dbReference type="InterPro" id="IPR001525">
    <property type="entry name" value="C5_MeTfrase"/>
</dbReference>
<keyword evidence="5" id="KW-0680">Restriction system</keyword>
<evidence type="ECO:0000256" key="5">
    <source>
        <dbReference type="ARBA" id="ARBA00022747"/>
    </source>
</evidence>
<dbReference type="Pfam" id="PF00145">
    <property type="entry name" value="DNA_methylase"/>
    <property type="match status" value="2"/>
</dbReference>
<dbReference type="PRINTS" id="PR00105">
    <property type="entry name" value="C5METTRFRASE"/>
</dbReference>
<dbReference type="Gene3D" id="3.90.120.10">
    <property type="entry name" value="DNA Methylase, subunit A, domain 2"/>
    <property type="match status" value="1"/>
</dbReference>
<gene>
    <name evidence="7" type="ORF">GCM10010439_62060</name>
</gene>
<comment type="similarity">
    <text evidence="6">Belongs to the class I-like SAM-binding methyltransferase superfamily. C5-methyltransferase family.</text>
</comment>
<evidence type="ECO:0000313" key="7">
    <source>
        <dbReference type="EMBL" id="GAA2735967.1"/>
    </source>
</evidence>
<dbReference type="Proteomes" id="UP001501842">
    <property type="component" value="Unassembled WGS sequence"/>
</dbReference>
<evidence type="ECO:0000256" key="4">
    <source>
        <dbReference type="ARBA" id="ARBA00022691"/>
    </source>
</evidence>
<evidence type="ECO:0000256" key="2">
    <source>
        <dbReference type="ARBA" id="ARBA00022603"/>
    </source>
</evidence>
<evidence type="ECO:0000256" key="1">
    <source>
        <dbReference type="ARBA" id="ARBA00011975"/>
    </source>
</evidence>
<reference evidence="7 8" key="1">
    <citation type="journal article" date="2019" name="Int. J. Syst. Evol. Microbiol.">
        <title>The Global Catalogue of Microorganisms (GCM) 10K type strain sequencing project: providing services to taxonomists for standard genome sequencing and annotation.</title>
        <authorList>
            <consortium name="The Broad Institute Genomics Platform"/>
            <consortium name="The Broad Institute Genome Sequencing Center for Infectious Disease"/>
            <person name="Wu L."/>
            <person name="Ma J."/>
        </authorList>
    </citation>
    <scope>NUCLEOTIDE SEQUENCE [LARGE SCALE GENOMIC DNA]</scope>
    <source>
        <strain evidence="7 8">JCM 8201</strain>
    </source>
</reference>
<dbReference type="PANTHER" id="PTHR10629">
    <property type="entry name" value="CYTOSINE-SPECIFIC METHYLTRANSFERASE"/>
    <property type="match status" value="1"/>
</dbReference>
<keyword evidence="3 6" id="KW-0808">Transferase</keyword>
<dbReference type="EMBL" id="BAAATZ010000030">
    <property type="protein sequence ID" value="GAA2735967.1"/>
    <property type="molecule type" value="Genomic_DNA"/>
</dbReference>
<keyword evidence="4 6" id="KW-0949">S-adenosyl-L-methionine</keyword>